<evidence type="ECO:0000256" key="1">
    <source>
        <dbReference type="SAM" id="MobiDB-lite"/>
    </source>
</evidence>
<evidence type="ECO:0000313" key="2">
    <source>
        <dbReference type="EMBL" id="CAG9563955.1"/>
    </source>
</evidence>
<reference evidence="2" key="1">
    <citation type="submission" date="2021-09" db="EMBL/GenBank/DDBJ databases">
        <authorList>
            <person name="Martin H S."/>
        </authorList>
    </citation>
    <scope>NUCLEOTIDE SEQUENCE</scope>
</reference>
<keyword evidence="3" id="KW-1185">Reference proteome</keyword>
<gene>
    <name evidence="2" type="ORF">DCHRY22_LOCUS5019</name>
</gene>
<evidence type="ECO:0000313" key="3">
    <source>
        <dbReference type="Proteomes" id="UP000789524"/>
    </source>
</evidence>
<name>A0A8J2QJR8_9NEOP</name>
<accession>A0A8J2QJR8</accession>
<organism evidence="2 3">
    <name type="scientific">Danaus chrysippus</name>
    <name type="common">African queen</name>
    <dbReference type="NCBI Taxonomy" id="151541"/>
    <lineage>
        <taxon>Eukaryota</taxon>
        <taxon>Metazoa</taxon>
        <taxon>Ecdysozoa</taxon>
        <taxon>Arthropoda</taxon>
        <taxon>Hexapoda</taxon>
        <taxon>Insecta</taxon>
        <taxon>Pterygota</taxon>
        <taxon>Neoptera</taxon>
        <taxon>Endopterygota</taxon>
        <taxon>Lepidoptera</taxon>
        <taxon>Glossata</taxon>
        <taxon>Ditrysia</taxon>
        <taxon>Papilionoidea</taxon>
        <taxon>Nymphalidae</taxon>
        <taxon>Danainae</taxon>
        <taxon>Danaini</taxon>
        <taxon>Danaina</taxon>
        <taxon>Danaus</taxon>
        <taxon>Anosia</taxon>
    </lineage>
</organism>
<dbReference type="AlphaFoldDB" id="A0A8J2QJR8"/>
<feature type="compositionally biased region" description="Polar residues" evidence="1">
    <location>
        <begin position="81"/>
        <end position="100"/>
    </location>
</feature>
<dbReference type="EMBL" id="CAKASE010000050">
    <property type="protein sequence ID" value="CAG9563955.1"/>
    <property type="molecule type" value="Genomic_DNA"/>
</dbReference>
<proteinExistence type="predicted"/>
<comment type="caution">
    <text evidence="2">The sequence shown here is derived from an EMBL/GenBank/DDBJ whole genome shotgun (WGS) entry which is preliminary data.</text>
</comment>
<sequence>MEDPGNLRSLDPLMSLYPVPAYYCEYLSLEFPDGSLSAAIPHWPILLTETSFKTIEVILLRFLFLVCLIHSLQCSEEEGASTESQPATTTEKSGSGSGNSLPFGSVADTLIDQLEKIANNLNPIYFINMFRKIFNNS</sequence>
<protein>
    <submittedName>
        <fullName evidence="2">(African queen) hypothetical protein</fullName>
    </submittedName>
</protein>
<feature type="region of interest" description="Disordered" evidence="1">
    <location>
        <begin position="77"/>
        <end position="100"/>
    </location>
</feature>
<dbReference type="Proteomes" id="UP000789524">
    <property type="component" value="Unassembled WGS sequence"/>
</dbReference>